<keyword evidence="1" id="KW-0862">Zinc</keyword>
<dbReference type="KEGG" id="pfy:PFICI_10022"/>
<proteinExistence type="predicted"/>
<evidence type="ECO:0000313" key="5">
    <source>
        <dbReference type="Proteomes" id="UP000030651"/>
    </source>
</evidence>
<dbReference type="InterPro" id="IPR000571">
    <property type="entry name" value="Znf_CCCH"/>
</dbReference>
<dbReference type="GO" id="GO:0008270">
    <property type="term" value="F:zinc ion binding"/>
    <property type="evidence" value="ECO:0007669"/>
    <property type="project" value="UniProtKB-KW"/>
</dbReference>
<accession>W3WVS8</accession>
<feature type="region of interest" description="Disordered" evidence="2">
    <location>
        <begin position="190"/>
        <end position="215"/>
    </location>
</feature>
<keyword evidence="1" id="KW-0863">Zinc-finger</keyword>
<keyword evidence="5" id="KW-1185">Reference proteome</keyword>
<feature type="domain" description="C3H1-type" evidence="3">
    <location>
        <begin position="154"/>
        <end position="182"/>
    </location>
</feature>
<dbReference type="AlphaFoldDB" id="W3WVS8"/>
<keyword evidence="1" id="KW-0479">Metal-binding</keyword>
<dbReference type="PROSITE" id="PS50103">
    <property type="entry name" value="ZF_C3H1"/>
    <property type="match status" value="1"/>
</dbReference>
<evidence type="ECO:0000259" key="3">
    <source>
        <dbReference type="PROSITE" id="PS50103"/>
    </source>
</evidence>
<dbReference type="EMBL" id="KI912115">
    <property type="protein sequence ID" value="ETS77960.1"/>
    <property type="molecule type" value="Genomic_DNA"/>
</dbReference>
<evidence type="ECO:0000256" key="1">
    <source>
        <dbReference type="PROSITE-ProRule" id="PRU00723"/>
    </source>
</evidence>
<dbReference type="Proteomes" id="UP000030651">
    <property type="component" value="Unassembled WGS sequence"/>
</dbReference>
<feature type="zinc finger region" description="C3H1-type" evidence="1">
    <location>
        <begin position="154"/>
        <end position="182"/>
    </location>
</feature>
<dbReference type="GeneID" id="19275035"/>
<gene>
    <name evidence="4" type="ORF">PFICI_10022</name>
</gene>
<dbReference type="InParanoid" id="W3WVS8"/>
<dbReference type="HOGENOM" id="CLU_1220057_0_0_1"/>
<evidence type="ECO:0000313" key="4">
    <source>
        <dbReference type="EMBL" id="ETS77960.1"/>
    </source>
</evidence>
<organism evidence="4 5">
    <name type="scientific">Pestalotiopsis fici (strain W106-1 / CGMCC3.15140)</name>
    <dbReference type="NCBI Taxonomy" id="1229662"/>
    <lineage>
        <taxon>Eukaryota</taxon>
        <taxon>Fungi</taxon>
        <taxon>Dikarya</taxon>
        <taxon>Ascomycota</taxon>
        <taxon>Pezizomycotina</taxon>
        <taxon>Sordariomycetes</taxon>
        <taxon>Xylariomycetidae</taxon>
        <taxon>Amphisphaeriales</taxon>
        <taxon>Sporocadaceae</taxon>
        <taxon>Pestalotiopsis</taxon>
    </lineage>
</organism>
<name>W3WVS8_PESFW</name>
<dbReference type="RefSeq" id="XP_007836794.1">
    <property type="nucleotide sequence ID" value="XM_007838603.1"/>
</dbReference>
<protein>
    <recommendedName>
        <fullName evidence="3">C3H1-type domain-containing protein</fullName>
    </recommendedName>
</protein>
<reference evidence="5" key="1">
    <citation type="journal article" date="2015" name="BMC Genomics">
        <title>Genomic and transcriptomic analysis of the endophytic fungus Pestalotiopsis fici reveals its lifestyle and high potential for synthesis of natural products.</title>
        <authorList>
            <person name="Wang X."/>
            <person name="Zhang X."/>
            <person name="Liu L."/>
            <person name="Xiang M."/>
            <person name="Wang W."/>
            <person name="Sun X."/>
            <person name="Che Y."/>
            <person name="Guo L."/>
            <person name="Liu G."/>
            <person name="Guo L."/>
            <person name="Wang C."/>
            <person name="Yin W.B."/>
            <person name="Stadler M."/>
            <person name="Zhang X."/>
            <person name="Liu X."/>
        </authorList>
    </citation>
    <scope>NUCLEOTIDE SEQUENCE [LARGE SCALE GENOMIC DNA]</scope>
    <source>
        <strain evidence="5">W106-1 / CGMCC3.15140</strain>
    </source>
</reference>
<dbReference type="OrthoDB" id="1918685at2759"/>
<evidence type="ECO:0000256" key="2">
    <source>
        <dbReference type="SAM" id="MobiDB-lite"/>
    </source>
</evidence>
<sequence length="227" mass="24990">MDTQRDAMVTRGLTQLHTGLGILLGAGRISTATHEQILALINNNDDNPNASNAGKETPISLVSNGLDNSFDNLKITNKPPRGPSASISSASPLFPRENAWRTQPSLTPAPKEVHPEPRRSNVVCPWFWTPGYTCREKEKGMCAWLHEDCSDGVKDPLICAFWADGERCTKSAEDCRFAHYWAAHREIAPQPGPKYNPKYKKSKKFSTSSNNDAFSKYSEAGAGTLLD</sequence>